<dbReference type="InterPro" id="IPR006665">
    <property type="entry name" value="OmpA-like"/>
</dbReference>
<keyword evidence="2 4" id="KW-0472">Membrane</keyword>
<feature type="region of interest" description="Disordered" evidence="5">
    <location>
        <begin position="56"/>
        <end position="99"/>
    </location>
</feature>
<feature type="compositionally biased region" description="Polar residues" evidence="5">
    <location>
        <begin position="78"/>
        <end position="99"/>
    </location>
</feature>
<feature type="signal peptide" evidence="6">
    <location>
        <begin position="1"/>
        <end position="24"/>
    </location>
</feature>
<feature type="chain" id="PRO_5045723306" evidence="6">
    <location>
        <begin position="25"/>
        <end position="415"/>
    </location>
</feature>
<organism evidence="8 9">
    <name type="scientific">Splendidivirga corallicola</name>
    <dbReference type="NCBI Taxonomy" id="3051826"/>
    <lineage>
        <taxon>Bacteria</taxon>
        <taxon>Pseudomonadati</taxon>
        <taxon>Bacteroidota</taxon>
        <taxon>Cytophagia</taxon>
        <taxon>Cytophagales</taxon>
        <taxon>Splendidivirgaceae</taxon>
        <taxon>Splendidivirga</taxon>
    </lineage>
</organism>
<reference evidence="8" key="1">
    <citation type="submission" date="2023-06" db="EMBL/GenBank/DDBJ databases">
        <title>Genomic of Parafulvivirga corallium.</title>
        <authorList>
            <person name="Wang G."/>
        </authorList>
    </citation>
    <scope>NUCLEOTIDE SEQUENCE</scope>
    <source>
        <strain evidence="8">BMA10</strain>
    </source>
</reference>
<feature type="compositionally biased region" description="Basic and acidic residues" evidence="5">
    <location>
        <begin position="56"/>
        <end position="66"/>
    </location>
</feature>
<evidence type="ECO:0000256" key="6">
    <source>
        <dbReference type="SAM" id="SignalP"/>
    </source>
</evidence>
<feature type="domain" description="OmpA-like" evidence="7">
    <location>
        <begin position="299"/>
        <end position="414"/>
    </location>
</feature>
<keyword evidence="3" id="KW-0998">Cell outer membrane</keyword>
<keyword evidence="6" id="KW-0732">Signal</keyword>
<feature type="region of interest" description="Disordered" evidence="5">
    <location>
        <begin position="381"/>
        <end position="415"/>
    </location>
</feature>
<comment type="subcellular location">
    <subcellularLocation>
        <location evidence="1">Cell outer membrane</location>
    </subcellularLocation>
</comment>
<dbReference type="Gene3D" id="3.30.1330.60">
    <property type="entry name" value="OmpA-like domain"/>
    <property type="match status" value="1"/>
</dbReference>
<evidence type="ECO:0000313" key="9">
    <source>
        <dbReference type="Proteomes" id="UP001172082"/>
    </source>
</evidence>
<feature type="compositionally biased region" description="Basic and acidic residues" evidence="5">
    <location>
        <begin position="381"/>
        <end position="390"/>
    </location>
</feature>
<dbReference type="CDD" id="cd07185">
    <property type="entry name" value="OmpA_C-like"/>
    <property type="match status" value="1"/>
</dbReference>
<dbReference type="PRINTS" id="PR01021">
    <property type="entry name" value="OMPADOMAIN"/>
</dbReference>
<accession>A0ABT8KMY7</accession>
<dbReference type="InterPro" id="IPR036737">
    <property type="entry name" value="OmpA-like_sf"/>
</dbReference>
<keyword evidence="9" id="KW-1185">Reference proteome</keyword>
<dbReference type="Pfam" id="PF00691">
    <property type="entry name" value="OmpA"/>
    <property type="match status" value="1"/>
</dbReference>
<dbReference type="InterPro" id="IPR006664">
    <property type="entry name" value="OMP_bac"/>
</dbReference>
<proteinExistence type="predicted"/>
<evidence type="ECO:0000256" key="5">
    <source>
        <dbReference type="SAM" id="MobiDB-lite"/>
    </source>
</evidence>
<name>A0ABT8KMY7_9BACT</name>
<protein>
    <submittedName>
        <fullName evidence="8">OmpA family protein</fullName>
    </submittedName>
</protein>
<dbReference type="PANTHER" id="PTHR30329:SF21">
    <property type="entry name" value="LIPOPROTEIN YIAD-RELATED"/>
    <property type="match status" value="1"/>
</dbReference>
<comment type="caution">
    <text evidence="8">The sequence shown here is derived from an EMBL/GenBank/DDBJ whole genome shotgun (WGS) entry which is preliminary data.</text>
</comment>
<dbReference type="SUPFAM" id="SSF103088">
    <property type="entry name" value="OmpA-like"/>
    <property type="match status" value="1"/>
</dbReference>
<evidence type="ECO:0000259" key="7">
    <source>
        <dbReference type="PROSITE" id="PS51123"/>
    </source>
</evidence>
<evidence type="ECO:0000313" key="8">
    <source>
        <dbReference type="EMBL" id="MDN5200895.1"/>
    </source>
</evidence>
<gene>
    <name evidence="8" type="ORF">QQ008_05970</name>
</gene>
<dbReference type="PANTHER" id="PTHR30329">
    <property type="entry name" value="STATOR ELEMENT OF FLAGELLAR MOTOR COMPLEX"/>
    <property type="match status" value="1"/>
</dbReference>
<dbReference type="InterPro" id="IPR050330">
    <property type="entry name" value="Bact_OuterMem_StrucFunc"/>
</dbReference>
<dbReference type="RefSeq" id="WP_346750925.1">
    <property type="nucleotide sequence ID" value="NZ_JAUJEA010000002.1"/>
</dbReference>
<dbReference type="Proteomes" id="UP001172082">
    <property type="component" value="Unassembled WGS sequence"/>
</dbReference>
<evidence type="ECO:0000256" key="1">
    <source>
        <dbReference type="ARBA" id="ARBA00004442"/>
    </source>
</evidence>
<feature type="compositionally biased region" description="Polar residues" evidence="5">
    <location>
        <begin position="391"/>
        <end position="400"/>
    </location>
</feature>
<evidence type="ECO:0000256" key="3">
    <source>
        <dbReference type="ARBA" id="ARBA00023237"/>
    </source>
</evidence>
<dbReference type="EMBL" id="JAUJEA010000002">
    <property type="protein sequence ID" value="MDN5200895.1"/>
    <property type="molecule type" value="Genomic_DNA"/>
</dbReference>
<evidence type="ECO:0000256" key="2">
    <source>
        <dbReference type="ARBA" id="ARBA00023136"/>
    </source>
</evidence>
<sequence>MKAYGKFSLLLITALFFAVESAPAQKIKLGEKLKRKGNQRLNRKIDKTIDKGFDKVEKGVDDSTKSDKKKKDKEPGDNTKSSSKNDGNPVDSTNVENPENNQVLKAWSNYDFVPGNKIIFEDNLLNEQNGEFPSKWDLKRGSVENARFGNENVISFVTRSSTIAPLMKTENYLPEVFTLEFDAYYYLTGNEGYYINFKGGSSIRVNYYNAYMDSFSGNVRSKNRADMKPGWRHIALSFNKRALKVYIDQDRVLNIPNVKNQLVNLSLSALGPAGSSGTSVIKNIRLAAGGVKLYDRFLTDGKIVTHGILFDVNKATIKPESMGVINSIVQIMKDNPDVKFRIEGHTDSDGDDQYNLELSERRAESVKKAFIQEGIAENRMETKGWGESKPMDTNGTSEGKANNRRVEFISIGNEE</sequence>
<dbReference type="PROSITE" id="PS51123">
    <property type="entry name" value="OMPA_2"/>
    <property type="match status" value="1"/>
</dbReference>
<evidence type="ECO:0000256" key="4">
    <source>
        <dbReference type="PROSITE-ProRule" id="PRU00473"/>
    </source>
</evidence>